<evidence type="ECO:0000256" key="5">
    <source>
        <dbReference type="PROSITE-ProRule" id="PRU00192"/>
    </source>
</evidence>
<keyword evidence="3" id="KW-0677">Repeat</keyword>
<feature type="compositionally biased region" description="Low complexity" evidence="6">
    <location>
        <begin position="86"/>
        <end position="98"/>
    </location>
</feature>
<dbReference type="PANTHER" id="PTHR14167:SF54">
    <property type="entry name" value="VINEXIN"/>
    <property type="match status" value="1"/>
</dbReference>
<dbReference type="Proteomes" id="UP001230051">
    <property type="component" value="Unassembled WGS sequence"/>
</dbReference>
<feature type="compositionally biased region" description="Basic and acidic residues" evidence="6">
    <location>
        <begin position="314"/>
        <end position="335"/>
    </location>
</feature>
<keyword evidence="2 5" id="KW-0728">SH3 domain</keyword>
<dbReference type="PRINTS" id="PR00452">
    <property type="entry name" value="SH3DOMAIN"/>
</dbReference>
<organism evidence="9 10">
    <name type="scientific">Acipenser oxyrinchus oxyrinchus</name>
    <dbReference type="NCBI Taxonomy" id="40147"/>
    <lineage>
        <taxon>Eukaryota</taxon>
        <taxon>Metazoa</taxon>
        <taxon>Chordata</taxon>
        <taxon>Craniata</taxon>
        <taxon>Vertebrata</taxon>
        <taxon>Euteleostomi</taxon>
        <taxon>Actinopterygii</taxon>
        <taxon>Chondrostei</taxon>
        <taxon>Acipenseriformes</taxon>
        <taxon>Acipenseridae</taxon>
        <taxon>Acipenser</taxon>
    </lineage>
</organism>
<dbReference type="Gene3D" id="2.30.30.40">
    <property type="entry name" value="SH3 Domains"/>
    <property type="match status" value="3"/>
</dbReference>
<dbReference type="InterPro" id="IPR035609">
    <property type="entry name" value="Vinexin_SH3_1"/>
</dbReference>
<dbReference type="InterPro" id="IPR003127">
    <property type="entry name" value="SoHo_dom"/>
</dbReference>
<feature type="compositionally biased region" description="Low complexity" evidence="6">
    <location>
        <begin position="191"/>
        <end position="203"/>
    </location>
</feature>
<evidence type="ECO:0000256" key="4">
    <source>
        <dbReference type="ARBA" id="ARBA00022949"/>
    </source>
</evidence>
<dbReference type="GO" id="GO:0070161">
    <property type="term" value="C:anchoring junction"/>
    <property type="evidence" value="ECO:0007669"/>
    <property type="project" value="UniProtKB-SubCell"/>
</dbReference>
<dbReference type="InterPro" id="IPR050384">
    <property type="entry name" value="Endophilin_SH3RF"/>
</dbReference>
<dbReference type="Pfam" id="PF14604">
    <property type="entry name" value="SH3_9"/>
    <property type="match status" value="1"/>
</dbReference>
<comment type="subcellular location">
    <subcellularLocation>
        <location evidence="1">Cell junction</location>
    </subcellularLocation>
</comment>
<dbReference type="CDD" id="cd11780">
    <property type="entry name" value="SH3_Sorbs_3"/>
    <property type="match status" value="1"/>
</dbReference>
<reference evidence="9" key="1">
    <citation type="submission" date="2022-02" db="EMBL/GenBank/DDBJ databases">
        <title>Atlantic sturgeon de novo genome assembly.</title>
        <authorList>
            <person name="Stock M."/>
            <person name="Klopp C."/>
            <person name="Guiguen Y."/>
            <person name="Cabau C."/>
            <person name="Parinello H."/>
            <person name="Santidrian Yebra-Pimentel E."/>
            <person name="Kuhl H."/>
            <person name="Dirks R.P."/>
            <person name="Guessner J."/>
            <person name="Wuertz S."/>
            <person name="Du K."/>
            <person name="Schartl M."/>
        </authorList>
    </citation>
    <scope>NUCLEOTIDE SEQUENCE</scope>
    <source>
        <strain evidence="9">STURGEONOMICS-FGT-2020</strain>
        <tissue evidence="9">Whole blood</tissue>
    </source>
</reference>
<feature type="compositionally biased region" description="Low complexity" evidence="6">
    <location>
        <begin position="684"/>
        <end position="707"/>
    </location>
</feature>
<feature type="compositionally biased region" description="Polar residues" evidence="6">
    <location>
        <begin position="392"/>
        <end position="408"/>
    </location>
</feature>
<feature type="compositionally biased region" description="Pro residues" evidence="6">
    <location>
        <begin position="636"/>
        <end position="648"/>
    </location>
</feature>
<feature type="compositionally biased region" description="Polar residues" evidence="6">
    <location>
        <begin position="808"/>
        <end position="833"/>
    </location>
</feature>
<evidence type="ECO:0000256" key="2">
    <source>
        <dbReference type="ARBA" id="ARBA00022443"/>
    </source>
</evidence>
<sequence length="908" mass="98668">MSFERRQPGDMQPQQRRVEELGYQNGSRIEFSGDGPGERHQYASPPALLRVTQTSPPETNTPGFPSLDDFIPAHLQREAGQRGLASPRLLTPTPSSSSQGFGFKTRTVQKARALPIMVINGDGSHTLNFDSYEPTFRSPARGAPPHNLHEGWQVNGSSPASVWPLHTGGAPAAGPPGRSLSPTRRGRSPMEHSPSTAPPSSETEQSKLIKFAGIGPVDETGMPIASRSSVHKPRDWYRSMFKQIHKKTPEFDFDCGGLSASNAWCPPVRGEESSPSRPAELDVVDGFCPDGKLFGLSPYRALPDWSELGPGDTECDRGRAGRQHPEPRSIFDYEPGKTTALEQENQIQKPLTESPPGRRSPPIEEVLAKELSQFQAELDSDIEGMQRRLSQKQHPQSPGESTQSTQVRTHFLADSQDTSSLTSPNHPAAKGWGLPPVNHPHLSPQSARRGGASPTHGRSEFPPSPAAAMELPPRRAEKKMKAARAKFDFQAQAPKELTLQKGDVVYIHRQVDTNWYEGEHHGRAGIFPTSYVEIIPPSEKPTPIKTPAVQVLEHGEALALFTYQGDLPVELSFRKGERISLSRRVDENWLEGKISGTARQGIFPASYVQVVKMPRTKSCDEYPASPKAGRQAPLSPSQPPRSPDPPAQPWSHAEPLLSPSRLQPSSAACLSQTSPGCPSPLSPSSPLSPRLKLAPASPRSPSFSPAPTQHSPSQWAGQSSPGPAQSQWQAPAPTNHKPVSSYSQWTSLPPENGQAESPAFLSNHKPGPSPQWAAPAPFGQTASHRRPDPPPTTTPDASPPEKQAPAPLTNSRPLQSPQGGVSLNSLQSRNNKTTPPPLTLANHNDATHSRLMLYRAVYNYAPQNSDELELQEGDIVQVMEMCDDGWFVGASERTRAFGTFPGNYVAPV</sequence>
<gene>
    <name evidence="9" type="primary">Sorbs3</name>
    <name evidence="9" type="ORF">AOXY_G28601</name>
</gene>
<feature type="region of interest" description="Disordered" evidence="6">
    <location>
        <begin position="136"/>
        <end position="205"/>
    </location>
</feature>
<comment type="caution">
    <text evidence="9">The sequence shown here is derived from an EMBL/GenBank/DDBJ whole genome shotgun (WGS) entry which is preliminary data.</text>
</comment>
<name>A0AAD8CNF0_ACIOX</name>
<dbReference type="InterPro" id="IPR001452">
    <property type="entry name" value="SH3_domain"/>
</dbReference>
<dbReference type="PANTHER" id="PTHR14167">
    <property type="entry name" value="SH3 DOMAIN-CONTAINING"/>
    <property type="match status" value="1"/>
</dbReference>
<protein>
    <submittedName>
        <fullName evidence="9">Vinexin-like isoform X1</fullName>
    </submittedName>
</protein>
<feature type="compositionally biased region" description="Polar residues" evidence="6">
    <location>
        <begin position="51"/>
        <end position="63"/>
    </location>
</feature>
<dbReference type="CDD" id="cd11921">
    <property type="entry name" value="SH3_Vinexin_1"/>
    <property type="match status" value="1"/>
</dbReference>
<evidence type="ECO:0000256" key="1">
    <source>
        <dbReference type="ARBA" id="ARBA00004282"/>
    </source>
</evidence>
<dbReference type="Pfam" id="PF00018">
    <property type="entry name" value="SH3_1"/>
    <property type="match status" value="2"/>
</dbReference>
<feature type="region of interest" description="Disordered" evidence="6">
    <location>
        <begin position="618"/>
        <end position="844"/>
    </location>
</feature>
<keyword evidence="10" id="KW-1185">Reference proteome</keyword>
<feature type="compositionally biased region" description="Polar residues" evidence="6">
    <location>
        <begin position="737"/>
        <end position="749"/>
    </location>
</feature>
<dbReference type="SMART" id="SM00459">
    <property type="entry name" value="Sorb"/>
    <property type="match status" value="1"/>
</dbReference>
<feature type="domain" description="SH3" evidence="7">
    <location>
        <begin position="849"/>
        <end position="908"/>
    </location>
</feature>
<feature type="domain" description="SoHo" evidence="8">
    <location>
        <begin position="205"/>
        <end position="267"/>
    </location>
</feature>
<feature type="region of interest" description="Disordered" evidence="6">
    <location>
        <begin position="1"/>
        <end position="63"/>
    </location>
</feature>
<dbReference type="PROSITE" id="PS50831">
    <property type="entry name" value="SOHO"/>
    <property type="match status" value="1"/>
</dbReference>
<dbReference type="SUPFAM" id="SSF50044">
    <property type="entry name" value="SH3-domain"/>
    <property type="match status" value="3"/>
</dbReference>
<evidence type="ECO:0000313" key="10">
    <source>
        <dbReference type="Proteomes" id="UP001230051"/>
    </source>
</evidence>
<keyword evidence="4" id="KW-0965">Cell junction</keyword>
<dbReference type="FunFam" id="2.30.30.40:FF:000001">
    <property type="entry name" value="Sorbin and SH3 domain-containing protein 1 isoform 2"/>
    <property type="match status" value="1"/>
</dbReference>
<evidence type="ECO:0000256" key="3">
    <source>
        <dbReference type="ARBA" id="ARBA00022737"/>
    </source>
</evidence>
<feature type="domain" description="SH3" evidence="7">
    <location>
        <begin position="552"/>
        <end position="613"/>
    </location>
</feature>
<dbReference type="SMART" id="SM00326">
    <property type="entry name" value="SH3"/>
    <property type="match status" value="3"/>
</dbReference>
<feature type="compositionally biased region" description="Polar residues" evidence="6">
    <location>
        <begin position="415"/>
        <end position="425"/>
    </location>
</feature>
<dbReference type="PRINTS" id="PR00499">
    <property type="entry name" value="P67PHOX"/>
</dbReference>
<feature type="region of interest" description="Disordered" evidence="6">
    <location>
        <begin position="305"/>
        <end position="476"/>
    </location>
</feature>
<evidence type="ECO:0000313" key="9">
    <source>
        <dbReference type="EMBL" id="KAK1154284.1"/>
    </source>
</evidence>
<dbReference type="EMBL" id="JAGXEW010000036">
    <property type="protein sequence ID" value="KAK1154284.1"/>
    <property type="molecule type" value="Genomic_DNA"/>
</dbReference>
<dbReference type="PROSITE" id="PS50002">
    <property type="entry name" value="SH3"/>
    <property type="match status" value="3"/>
</dbReference>
<feature type="region of interest" description="Disordered" evidence="6">
    <location>
        <begin position="80"/>
        <end position="101"/>
    </location>
</feature>
<feature type="compositionally biased region" description="Polar residues" evidence="6">
    <location>
        <begin position="708"/>
        <end position="729"/>
    </location>
</feature>
<evidence type="ECO:0000259" key="8">
    <source>
        <dbReference type="PROSITE" id="PS50831"/>
    </source>
</evidence>
<accession>A0AAD8CNF0</accession>
<dbReference type="InterPro" id="IPR036028">
    <property type="entry name" value="SH3-like_dom_sf"/>
</dbReference>
<evidence type="ECO:0000259" key="7">
    <source>
        <dbReference type="PROSITE" id="PS50002"/>
    </source>
</evidence>
<dbReference type="Pfam" id="PF02208">
    <property type="entry name" value="Sorb"/>
    <property type="match status" value="1"/>
</dbReference>
<proteinExistence type="predicted"/>
<evidence type="ECO:0000256" key="6">
    <source>
        <dbReference type="SAM" id="MobiDB-lite"/>
    </source>
</evidence>
<feature type="domain" description="SH3" evidence="7">
    <location>
        <begin position="478"/>
        <end position="537"/>
    </location>
</feature>
<dbReference type="AlphaFoldDB" id="A0AAD8CNF0"/>
<feature type="compositionally biased region" description="Low complexity" evidence="6">
    <location>
        <begin position="655"/>
        <end position="666"/>
    </location>
</feature>
<feature type="compositionally biased region" description="Polar residues" evidence="6">
    <location>
        <begin position="340"/>
        <end position="351"/>
    </location>
</feature>
<feature type="compositionally biased region" description="Low complexity" evidence="6">
    <location>
        <begin position="168"/>
        <end position="177"/>
    </location>
</feature>